<dbReference type="GO" id="GO:0004519">
    <property type="term" value="F:endonuclease activity"/>
    <property type="evidence" value="ECO:0007669"/>
    <property type="project" value="UniProtKB-KW"/>
</dbReference>
<dbReference type="Proteomes" id="UP001239215">
    <property type="component" value="Unassembled WGS sequence"/>
</dbReference>
<name>A0AAJ1U0M2_9ACTN</name>
<dbReference type="EMBL" id="JAUTAN010000001">
    <property type="protein sequence ID" value="MDQ1105811.1"/>
    <property type="molecule type" value="Genomic_DNA"/>
</dbReference>
<reference evidence="1" key="1">
    <citation type="submission" date="2023-07" db="EMBL/GenBank/DDBJ databases">
        <title>Functional and genomic diversity of the sorghum phyllosphere microbiome.</title>
        <authorList>
            <person name="Shade A."/>
        </authorList>
    </citation>
    <scope>NUCLEOTIDE SEQUENCE</scope>
    <source>
        <strain evidence="1">SORGH_AS_1067</strain>
    </source>
</reference>
<sequence length="288" mass="32036">MHRPADAADPFVADLVAWQQVLPRRACFTGLTAARLRGWWLPELPPVVPVFAAVGPRDGTVERRGLVVQRLTAPPPYELVDDLRVACPVETLRSAARWLGVLDLVVLVDGALAAGVPREVLDGAGECRRRGVGRLRTALALADAGAESPWETLLRMLHVVCEVPVRTQHRVVHDEVQVARGDLWIEGTRTLQEYDGAHHREPRQLADDLARQRRLGQVGWTRNGYVRNDVLRHAHQVLRDADRALGRPHDPDRLRAWFDLLRTSGFSAAGRADLTRAWAGPSGGRTRR</sequence>
<evidence type="ECO:0000313" key="1">
    <source>
        <dbReference type="EMBL" id="MDQ1105811.1"/>
    </source>
</evidence>
<accession>A0AAJ1U0M2</accession>
<organism evidence="1 2">
    <name type="scientific">Nocardioides zeae</name>
    <dbReference type="NCBI Taxonomy" id="1457234"/>
    <lineage>
        <taxon>Bacteria</taxon>
        <taxon>Bacillati</taxon>
        <taxon>Actinomycetota</taxon>
        <taxon>Actinomycetes</taxon>
        <taxon>Propionibacteriales</taxon>
        <taxon>Nocardioidaceae</taxon>
        <taxon>Nocardioides</taxon>
    </lineage>
</organism>
<evidence type="ECO:0000313" key="2">
    <source>
        <dbReference type="Proteomes" id="UP001239215"/>
    </source>
</evidence>
<keyword evidence="1" id="KW-0378">Hydrolase</keyword>
<keyword evidence="1" id="KW-0255">Endonuclease</keyword>
<keyword evidence="1" id="KW-0540">Nuclease</keyword>
<proteinExistence type="predicted"/>
<gene>
    <name evidence="1" type="ORF">QE405_003095</name>
</gene>
<comment type="caution">
    <text evidence="1">The sequence shown here is derived from an EMBL/GenBank/DDBJ whole genome shotgun (WGS) entry which is preliminary data.</text>
</comment>
<dbReference type="AlphaFoldDB" id="A0AAJ1U0M2"/>
<dbReference type="RefSeq" id="WP_307202392.1">
    <property type="nucleotide sequence ID" value="NZ_JAUTAN010000001.1"/>
</dbReference>
<protein>
    <submittedName>
        <fullName evidence="1">Very-short-patch-repair endonuclease</fullName>
    </submittedName>
</protein>